<feature type="domain" description="PDZ" evidence="26">
    <location>
        <begin position="271"/>
        <end position="347"/>
    </location>
</feature>
<keyword evidence="11" id="KW-0132">Cell division</keyword>
<dbReference type="PROSITE" id="PS50106">
    <property type="entry name" value="PDZ"/>
    <property type="match status" value="3"/>
</dbReference>
<keyword evidence="9" id="KW-0963">Cytoplasm</keyword>
<dbReference type="GO" id="GO:0051660">
    <property type="term" value="P:establishment of centrosome localization"/>
    <property type="evidence" value="ECO:0007669"/>
    <property type="project" value="TreeGrafter"/>
</dbReference>
<comment type="subcellular location">
    <subcellularLocation>
        <location evidence="4">Cell junction</location>
        <location evidence="4">Adherens junction</location>
    </subcellularLocation>
    <subcellularLocation>
        <location evidence="3">Cell junction</location>
        <location evidence="3">Tight junction</location>
    </subcellularLocation>
    <subcellularLocation>
        <location evidence="1">Cell membrane</location>
    </subcellularLocation>
    <subcellularLocation>
        <location evidence="5">Cytoplasm</location>
        <location evidence="5">Cell cortex</location>
    </subcellularLocation>
    <subcellularLocation>
        <location evidence="2">Cytoplasm</location>
        <location evidence="2">Cytoskeleton</location>
    </subcellularLocation>
</comment>
<feature type="region of interest" description="Disordered" evidence="25">
    <location>
        <begin position="866"/>
        <end position="889"/>
    </location>
</feature>
<feature type="coiled-coil region" evidence="24">
    <location>
        <begin position="1050"/>
        <end position="1077"/>
    </location>
</feature>
<evidence type="ECO:0000256" key="5">
    <source>
        <dbReference type="ARBA" id="ARBA00004544"/>
    </source>
</evidence>
<feature type="compositionally biased region" description="Polar residues" evidence="25">
    <location>
        <begin position="1184"/>
        <end position="1196"/>
    </location>
</feature>
<feature type="compositionally biased region" description="Polar residues" evidence="25">
    <location>
        <begin position="154"/>
        <end position="163"/>
    </location>
</feature>
<dbReference type="Gene3D" id="2.30.42.10">
    <property type="match status" value="3"/>
</dbReference>
<keyword evidence="12" id="KW-0677">Repeat</keyword>
<evidence type="ECO:0000256" key="6">
    <source>
        <dbReference type="ARBA" id="ARBA00005358"/>
    </source>
</evidence>
<evidence type="ECO:0000256" key="1">
    <source>
        <dbReference type="ARBA" id="ARBA00004236"/>
    </source>
</evidence>
<dbReference type="GeneTree" id="ENSGT00950000183214"/>
<name>A0A671E1D1_RHIFE</name>
<dbReference type="FunFam" id="2.30.42.10:FF:000011">
    <property type="entry name" value="partitioning defective 3 homolog isoform X1"/>
    <property type="match status" value="1"/>
</dbReference>
<keyword evidence="14" id="KW-0965">Cell junction</keyword>
<evidence type="ECO:0000256" key="15">
    <source>
        <dbReference type="ARBA" id="ARBA00022990"/>
    </source>
</evidence>
<dbReference type="GO" id="GO:0120157">
    <property type="term" value="C:PAR polarity complex"/>
    <property type="evidence" value="ECO:0007669"/>
    <property type="project" value="Ensembl"/>
</dbReference>
<dbReference type="CDD" id="cd23059">
    <property type="entry name" value="PDZ3_Par3-like"/>
    <property type="match status" value="1"/>
</dbReference>
<dbReference type="Ensembl" id="ENSRFET00010007605.1">
    <property type="protein sequence ID" value="ENSRFEP00010006945.1"/>
    <property type="gene ID" value="ENSRFEG00010004675.1"/>
</dbReference>
<evidence type="ECO:0000259" key="26">
    <source>
        <dbReference type="PROSITE" id="PS50106"/>
    </source>
</evidence>
<evidence type="ECO:0000256" key="4">
    <source>
        <dbReference type="ARBA" id="ARBA00004536"/>
    </source>
</evidence>
<evidence type="ECO:0000256" key="2">
    <source>
        <dbReference type="ARBA" id="ARBA00004245"/>
    </source>
</evidence>
<evidence type="ECO:0000256" key="20">
    <source>
        <dbReference type="ARBA" id="ARBA00023306"/>
    </source>
</evidence>
<feature type="compositionally biased region" description="Basic and acidic residues" evidence="25">
    <location>
        <begin position="1151"/>
        <end position="1178"/>
    </location>
</feature>
<reference evidence="28 29" key="3">
    <citation type="submission" date="2018-12" db="EMBL/GenBank/DDBJ databases">
        <title>G10K-VGP greater horseshoe bat female genome, primary haplotype.</title>
        <authorList>
            <person name="Teeling E."/>
            <person name="Myers G."/>
            <person name="Vernes S."/>
            <person name="Pippel M."/>
            <person name="Winkler S."/>
            <person name="Fedrigo O."/>
            <person name="Rhie A."/>
            <person name="Koren S."/>
            <person name="Phillippy A."/>
            <person name="Lewin H."/>
            <person name="Damas J."/>
            <person name="Howe K."/>
            <person name="Mountcastle J."/>
            <person name="Jarvis E.D."/>
        </authorList>
    </citation>
    <scope>NUCLEOTIDE SEQUENCE [LARGE SCALE GENOMIC DNA]</scope>
</reference>
<dbReference type="GO" id="GO:0005856">
    <property type="term" value="C:cytoskeleton"/>
    <property type="evidence" value="ECO:0007669"/>
    <property type="project" value="UniProtKB-SubCell"/>
</dbReference>
<evidence type="ECO:0000256" key="19">
    <source>
        <dbReference type="ARBA" id="ARBA00023212"/>
    </source>
</evidence>
<feature type="compositionally biased region" description="Basic and acidic residues" evidence="25">
    <location>
        <begin position="1286"/>
        <end position="1299"/>
    </location>
</feature>
<reference evidence="27 30" key="4">
    <citation type="journal article" date="2020" name="Nature">
        <title>Six reference-quality genomes reveal evolution of bat adaptations.</title>
        <authorList>
            <person name="Jebb D."/>
            <person name="Huang Z."/>
            <person name="Pippel M."/>
            <person name="Hughes G.M."/>
            <person name="Lavrichenko K."/>
            <person name="Devanna P."/>
            <person name="Winkler S."/>
            <person name="Jermiin L.S."/>
            <person name="Skirmuntt E.C."/>
            <person name="Katzourakis A."/>
            <person name="Burkitt-Gray L."/>
            <person name="Ray D.A."/>
            <person name="Sullivan K.A.M."/>
            <person name="Roscito J.G."/>
            <person name="Kirilenko B.M."/>
            <person name="Davalos L.M."/>
            <person name="Corthals A.P."/>
            <person name="Power M.L."/>
            <person name="Jones G."/>
            <person name="Ransome R.D."/>
            <person name="Dechmann D.K.N."/>
            <person name="Locatelli A.G."/>
            <person name="Puechmaille S.J."/>
            <person name="Fedrigo O."/>
            <person name="Jarvis E.D."/>
            <person name="Hiller M."/>
            <person name="Vernes S.C."/>
            <person name="Myers E.W."/>
            <person name="Teeling E.C."/>
        </authorList>
    </citation>
    <scope>NUCLEOTIDE SEQUENCE [LARGE SCALE GENOMIC DNA]</scope>
    <source>
        <strain evidence="27">MRhiFer1</strain>
        <tissue evidence="27">Lung</tissue>
    </source>
</reference>
<feature type="region of interest" description="Disordered" evidence="25">
    <location>
        <begin position="1110"/>
        <end position="1358"/>
    </location>
</feature>
<dbReference type="GO" id="GO:0005938">
    <property type="term" value="C:cell cortex"/>
    <property type="evidence" value="ECO:0007669"/>
    <property type="project" value="UniProtKB-SubCell"/>
</dbReference>
<keyword evidence="10" id="KW-0597">Phosphoprotein</keyword>
<comment type="similarity">
    <text evidence="6">Belongs to the PAR3 family.</text>
</comment>
<dbReference type="GO" id="GO:0030010">
    <property type="term" value="P:establishment of cell polarity"/>
    <property type="evidence" value="ECO:0007669"/>
    <property type="project" value="TreeGrafter"/>
</dbReference>
<dbReference type="Proteomes" id="UP000472240">
    <property type="component" value="Chromosome 5"/>
</dbReference>
<keyword evidence="16 24" id="KW-0175">Coiled coil</keyword>
<evidence type="ECO:0000256" key="13">
    <source>
        <dbReference type="ARBA" id="ARBA00022782"/>
    </source>
</evidence>
<sequence>MKVTVCFGRTRVVVPCGDGHMKVFSLIQQAVTRYRKAIAKDPSYWIQVHRLEHGDGGILDLDDTLCDVADDKDRLVAVFDEQDPHHGGDGTSASSTGTQSPEIFGSELGTNNVSAFQPYQATSEIEVTPSVLRANMPLHVRRSSDPALIGLSTSVSDSNFSSEEPSRKNPTRWSTTAGFLKQNTAGSPKTCDRKKDENYRSLPRDTSNWSNQFQRDNARSSLSASHPMVDKWLEKQEQDEDGTEEDNSRVEPVGHADTGLENMPNFSLDDMVKLVHVPNDGGPLGIHVVPFSARGGRTLGLLVKRLEKGGKAEQENLFHENDCIVRINDGDLRNRRFEQAQHMFRQAMRTPIIWFHVVPAANKEQYEQLSQSEKNNYYSSRFSPDSQYPDNRGVNSTGLHALQRVPRVAHPAEHIDPHPRLPHSTQPSGKPPSAPAPAPQSVFSTNISSGYNTKKIGKRLNIQLKKGTEGLGFSITSRDVTIGGSAPIYVKNILPRGAAIQDGRLKAGDRLIEVNGVDLAGKSQEEVVSLLRSTKMEGTVSLLVFRQEDAFHPRELNAEPSQMQIPKETKAEDEDVVLTPDGTREFLTFEVPLNDSGSAGLGVSVKGNRSKENHADLGIFVKSIINGGAASKDGRLRVNDQLIAVNGESLLGKTNQDAMETLRRSMSTEGNKRGMIQLIVARRISKCINELKSPGSPSGPELPIETVLDDRERRISHSLYSGIEGLDESPTRNAALSRIMGESGKYQLSPTVNMPQDDTVIIEDDRLPVLPPHLSDQSSSSSHDDVGFVTTDAGPWAKVAVSDSADCSLSPDVDPVLAFQREGFGRQSMSEKRTKQFSDASQLDFVKTRKSKSMDLGIADETKLSTVDDQKAGSPSRDVGPSLGLKKSSSLESLQTAVAEVTLNGDIPFHRPRPRIIRGRGCNESFRAAIDKSYDKPTVDDDDEGMETLEEDTEESSRSGRESVSTASDQPSHSLERQMNGNQEKGDKSDRRKDKTGKEKKKDRDKEKDKMKAKKGMLKGLGDMFRFGKHRKDDKIEKTGKIKIQDSLTSEEERIRMKQEQERIQAKTREFRERQARERDYAEIQDFHRTLGCDDELMYGAISSYEGSMALNARPQSPREGHMMDALYAQVKKPRNSKSSPVDSNRSTPSNHDRIQRLRQEFQQAKQDEDVEDRRRTYSFEQPWPNSRPSAQSGRHSVSVEVQMQRQRQEERESFQQAQRQYSSLPRQSRKNASSVSQDSWEQNYSPGEGFQSAKENPRYSSYQGSRNGYLGGHGFNARVMLETQELLRQEQRRKEQQMKKQPPPPEGLNNYDSYKKVQDPSYTPPKGPFRQDVPPSPSQVARLNRLQTPEKGRPFYS</sequence>
<evidence type="ECO:0000313" key="29">
    <source>
        <dbReference type="Proteomes" id="UP000472240"/>
    </source>
</evidence>
<keyword evidence="8" id="KW-1003">Cell membrane</keyword>
<comment type="subunit">
    <text evidence="21">Interacts with PRKCZ.</text>
</comment>
<evidence type="ECO:0000256" key="25">
    <source>
        <dbReference type="SAM" id="MobiDB-lite"/>
    </source>
</evidence>
<keyword evidence="29" id="KW-1185">Reference proteome</keyword>
<dbReference type="GO" id="GO:0000226">
    <property type="term" value="P:microtubule cytoskeleton organization"/>
    <property type="evidence" value="ECO:0007669"/>
    <property type="project" value="TreeGrafter"/>
</dbReference>
<dbReference type="GO" id="GO:0030154">
    <property type="term" value="P:cell differentiation"/>
    <property type="evidence" value="ECO:0007669"/>
    <property type="project" value="UniProtKB-KW"/>
</dbReference>
<reference evidence="28" key="5">
    <citation type="submission" date="2025-05" db="UniProtKB">
        <authorList>
            <consortium name="Ensembl"/>
        </authorList>
    </citation>
    <scope>IDENTIFICATION</scope>
</reference>
<evidence type="ECO:0000313" key="30">
    <source>
        <dbReference type="Proteomes" id="UP000585614"/>
    </source>
</evidence>
<dbReference type="PANTHER" id="PTHR16484:SF10">
    <property type="entry name" value="PARTITIONING DEFECTIVE 3 HOMOLOG"/>
    <property type="match status" value="1"/>
</dbReference>
<dbReference type="Pfam" id="PF12053">
    <property type="entry name" value="Par3_HAL_N_term"/>
    <property type="match status" value="1"/>
</dbReference>
<feature type="compositionally biased region" description="Low complexity" evidence="25">
    <location>
        <begin position="91"/>
        <end position="100"/>
    </location>
</feature>
<dbReference type="GO" id="GO:0007155">
    <property type="term" value="P:cell adhesion"/>
    <property type="evidence" value="ECO:0007669"/>
    <property type="project" value="TreeGrafter"/>
</dbReference>
<evidence type="ECO:0000256" key="11">
    <source>
        <dbReference type="ARBA" id="ARBA00022618"/>
    </source>
</evidence>
<feature type="compositionally biased region" description="Pro residues" evidence="25">
    <location>
        <begin position="429"/>
        <end position="438"/>
    </location>
</feature>
<reference evidence="28 29" key="2">
    <citation type="journal article" date="2018" name="Annu Rev Anim Biosci">
        <title>Bat Biology, Genomes, and the Bat1K Project: To Generate Chromosome-Level Genomes for All Living Bat Species.</title>
        <authorList>
            <person name="Teeling E.C."/>
            <person name="Vernes S.C."/>
            <person name="Davalos L.M."/>
            <person name="Ray D.A."/>
            <person name="Gilbert M.T.P."/>
            <person name="Myers E."/>
        </authorList>
    </citation>
    <scope>NUCLEOTIDE SEQUENCE</scope>
</reference>
<feature type="compositionally biased region" description="Polar residues" evidence="25">
    <location>
        <begin position="1222"/>
        <end position="1246"/>
    </location>
</feature>
<dbReference type="SMART" id="SM00228">
    <property type="entry name" value="PDZ"/>
    <property type="match status" value="3"/>
</dbReference>
<dbReference type="OrthoDB" id="6264899at2759"/>
<gene>
    <name evidence="28" type="primary">PARD3</name>
    <name evidence="27" type="ORF">mRhiFer1_012594</name>
</gene>
<dbReference type="GO" id="GO:0005912">
    <property type="term" value="C:adherens junction"/>
    <property type="evidence" value="ECO:0007669"/>
    <property type="project" value="UniProtKB-SubCell"/>
</dbReference>
<evidence type="ECO:0000256" key="23">
    <source>
        <dbReference type="ARBA" id="ARBA00082523"/>
    </source>
</evidence>
<feature type="compositionally biased region" description="Polar residues" evidence="25">
    <location>
        <begin position="969"/>
        <end position="983"/>
    </location>
</feature>
<dbReference type="OMA" id="WPNSKPY"/>
<evidence type="ECO:0000256" key="9">
    <source>
        <dbReference type="ARBA" id="ARBA00022490"/>
    </source>
</evidence>
<feature type="compositionally biased region" description="Polar residues" evidence="25">
    <location>
        <begin position="1137"/>
        <end position="1150"/>
    </location>
</feature>
<dbReference type="InterPro" id="IPR021922">
    <property type="entry name" value="Par3/HAL_N"/>
</dbReference>
<feature type="region of interest" description="Disordered" evidence="25">
    <location>
        <begin position="413"/>
        <end position="448"/>
    </location>
</feature>
<accession>A0A671E1D1</accession>
<dbReference type="GO" id="GO:0016324">
    <property type="term" value="C:apical plasma membrane"/>
    <property type="evidence" value="ECO:0007669"/>
    <property type="project" value="TreeGrafter"/>
</dbReference>
<feature type="region of interest" description="Disordered" evidence="25">
    <location>
        <begin position="80"/>
        <end position="105"/>
    </location>
</feature>
<feature type="compositionally biased region" description="Low complexity" evidence="25">
    <location>
        <begin position="1197"/>
        <end position="1206"/>
    </location>
</feature>
<dbReference type="InterPro" id="IPR001478">
    <property type="entry name" value="PDZ"/>
</dbReference>
<dbReference type="RefSeq" id="XP_032961733.1">
    <property type="nucleotide sequence ID" value="XM_033105842.1"/>
</dbReference>
<dbReference type="CDD" id="cd23058">
    <property type="entry name" value="PDZ2_Par3-like"/>
    <property type="match status" value="1"/>
</dbReference>
<dbReference type="InterPro" id="IPR052213">
    <property type="entry name" value="PAR3"/>
</dbReference>
<dbReference type="FunFam" id="2.30.42.10:FF:000040">
    <property type="entry name" value="partitioning defective 3 homolog isoform X2"/>
    <property type="match status" value="1"/>
</dbReference>
<keyword evidence="7" id="KW-0796">Tight junction</keyword>
<dbReference type="KEGG" id="rfq:117022147"/>
<evidence type="ECO:0000256" key="21">
    <source>
        <dbReference type="ARBA" id="ARBA00065272"/>
    </source>
</evidence>
<organism evidence="28 29">
    <name type="scientific">Rhinolophus ferrumequinum</name>
    <name type="common">Greater horseshoe bat</name>
    <dbReference type="NCBI Taxonomy" id="59479"/>
    <lineage>
        <taxon>Eukaryota</taxon>
        <taxon>Metazoa</taxon>
        <taxon>Chordata</taxon>
        <taxon>Craniata</taxon>
        <taxon>Vertebrata</taxon>
        <taxon>Euteleostomi</taxon>
        <taxon>Mammalia</taxon>
        <taxon>Eutheria</taxon>
        <taxon>Laurasiatheria</taxon>
        <taxon>Chiroptera</taxon>
        <taxon>Yinpterochiroptera</taxon>
        <taxon>Rhinolophoidea</taxon>
        <taxon>Rhinolophidae</taxon>
        <taxon>Rhinolophinae</taxon>
        <taxon>Rhinolophus</taxon>
    </lineage>
</organism>
<dbReference type="EMBL" id="JACAGC010000004">
    <property type="protein sequence ID" value="KAF6372262.1"/>
    <property type="molecule type" value="Genomic_DNA"/>
</dbReference>
<feature type="region of interest" description="Disordered" evidence="25">
    <location>
        <begin position="377"/>
        <end position="396"/>
    </location>
</feature>
<feature type="compositionally biased region" description="Polar residues" evidence="25">
    <location>
        <begin position="171"/>
        <end position="187"/>
    </location>
</feature>
<dbReference type="GeneID" id="117022147"/>
<protein>
    <recommendedName>
        <fullName evidence="22">Partitioning defective 3 homolog</fullName>
    </recommendedName>
    <alternativeName>
        <fullName evidence="23">Atypical PKC isotype-specific-interacting protein</fullName>
    </alternativeName>
</protein>
<dbReference type="GO" id="GO:0005923">
    <property type="term" value="C:bicellular tight junction"/>
    <property type="evidence" value="ECO:0007669"/>
    <property type="project" value="UniProtKB-SubCell"/>
</dbReference>
<feature type="compositionally biased region" description="Polar residues" evidence="25">
    <location>
        <begin position="1339"/>
        <end position="1348"/>
    </location>
</feature>
<feature type="compositionally biased region" description="Acidic residues" evidence="25">
    <location>
        <begin position="940"/>
        <end position="954"/>
    </location>
</feature>
<evidence type="ECO:0000256" key="17">
    <source>
        <dbReference type="ARBA" id="ARBA00023121"/>
    </source>
</evidence>
<evidence type="ECO:0000256" key="8">
    <source>
        <dbReference type="ARBA" id="ARBA00022475"/>
    </source>
</evidence>
<evidence type="ECO:0000256" key="12">
    <source>
        <dbReference type="ARBA" id="ARBA00022737"/>
    </source>
</evidence>
<evidence type="ECO:0000256" key="18">
    <source>
        <dbReference type="ARBA" id="ARBA00023136"/>
    </source>
</evidence>
<evidence type="ECO:0000256" key="16">
    <source>
        <dbReference type="ARBA" id="ARBA00023054"/>
    </source>
</evidence>
<reference evidence="28 29" key="1">
    <citation type="journal article" date="2015" name="Annu Rev Anim Biosci">
        <title>The Genome 10K Project: a way forward.</title>
        <authorList>
            <person name="Koepfli K.P."/>
            <person name="Paten B."/>
            <person name="O'Brien S.J."/>
            <person name="Koepfli K.P."/>
            <person name="Paten B."/>
            <person name="Antunes A."/>
            <person name="Belov K."/>
            <person name="Bustamante C."/>
            <person name="Castoe T.A."/>
            <person name="Clawson H."/>
            <person name="Crawford A.J."/>
            <person name="Diekhans M."/>
            <person name="Distel D."/>
            <person name="Durbin R."/>
            <person name="Earl D."/>
            <person name="Fujita M.K."/>
            <person name="Gamble T."/>
            <person name="Georges A."/>
            <person name="Gemmell N."/>
            <person name="Gilbert M.T."/>
            <person name="Graves J.M."/>
            <person name="Green R.E."/>
            <person name="Hickey G."/>
            <person name="Jarvis E.D."/>
            <person name="Johnson W."/>
            <person name="Komissarov A."/>
            <person name="Korf I."/>
            <person name="Kuhn R."/>
            <person name="Larkin D.M."/>
            <person name="Lewin H."/>
            <person name="Lopez J.V."/>
            <person name="Ma J."/>
            <person name="Marques-Bonet T."/>
            <person name="Miller W."/>
            <person name="Murphy R."/>
            <person name="Pevzner P."/>
            <person name="Shapiro B."/>
            <person name="Steiner C."/>
            <person name="Tamazian G."/>
            <person name="Venkatesh B."/>
            <person name="Wang J."/>
            <person name="Wayne R."/>
            <person name="Wiley E."/>
            <person name="Yang H."/>
            <person name="Zhang G."/>
            <person name="Haussler D."/>
            <person name="Ryder O."/>
            <person name="O'Brien S.J."/>
        </authorList>
    </citation>
    <scope>NUCLEOTIDE SEQUENCE</scope>
</reference>
<dbReference type="FunFam" id="3.10.20.90:FF:000017">
    <property type="entry name" value="partitioning defective 3 homolog isoform X2"/>
    <property type="match status" value="1"/>
</dbReference>
<evidence type="ECO:0000256" key="7">
    <source>
        <dbReference type="ARBA" id="ARBA00022427"/>
    </source>
</evidence>
<evidence type="ECO:0000313" key="27">
    <source>
        <dbReference type="EMBL" id="KAF6372262.1"/>
    </source>
</evidence>
<dbReference type="CDD" id="cd06691">
    <property type="entry name" value="PDZ1_Par3-like"/>
    <property type="match status" value="1"/>
</dbReference>
<feature type="domain" description="PDZ" evidence="26">
    <location>
        <begin position="461"/>
        <end position="546"/>
    </location>
</feature>
<evidence type="ECO:0000256" key="10">
    <source>
        <dbReference type="ARBA" id="ARBA00022553"/>
    </source>
</evidence>
<feature type="compositionally biased region" description="Polar residues" evidence="25">
    <location>
        <begin position="204"/>
        <end position="224"/>
    </location>
</feature>
<dbReference type="CTD" id="56288"/>
<evidence type="ECO:0000313" key="28">
    <source>
        <dbReference type="Ensembl" id="ENSRFEP00010006945.1"/>
    </source>
</evidence>
<feature type="domain" description="PDZ" evidence="26">
    <location>
        <begin position="590"/>
        <end position="665"/>
    </location>
</feature>
<keyword evidence="20" id="KW-0131">Cell cycle</keyword>
<evidence type="ECO:0000256" key="22">
    <source>
        <dbReference type="ARBA" id="ARBA00070151"/>
    </source>
</evidence>
<dbReference type="FunFam" id="2.30.42.10:FF:000078">
    <property type="entry name" value="Partitioning defective 3 homolog B"/>
    <property type="match status" value="1"/>
</dbReference>
<dbReference type="GO" id="GO:0051301">
    <property type="term" value="P:cell division"/>
    <property type="evidence" value="ECO:0007669"/>
    <property type="project" value="UniProtKB-KW"/>
</dbReference>
<dbReference type="SUPFAM" id="SSF50156">
    <property type="entry name" value="PDZ domain-like"/>
    <property type="match status" value="3"/>
</dbReference>
<evidence type="ECO:0000256" key="24">
    <source>
        <dbReference type="SAM" id="Coils"/>
    </source>
</evidence>
<dbReference type="GO" id="GO:0035091">
    <property type="term" value="F:phosphatidylinositol binding"/>
    <property type="evidence" value="ECO:0007669"/>
    <property type="project" value="TreeGrafter"/>
</dbReference>
<dbReference type="GO" id="GO:0008104">
    <property type="term" value="P:intracellular protein localization"/>
    <property type="evidence" value="ECO:0007669"/>
    <property type="project" value="TreeGrafter"/>
</dbReference>
<evidence type="ECO:0000256" key="3">
    <source>
        <dbReference type="ARBA" id="ARBA00004435"/>
    </source>
</evidence>
<proteinExistence type="inferred from homology"/>
<evidence type="ECO:0000256" key="14">
    <source>
        <dbReference type="ARBA" id="ARBA00022949"/>
    </source>
</evidence>
<dbReference type="Gene3D" id="3.10.20.90">
    <property type="entry name" value="Phosphatidylinositol 3-kinase Catalytic Subunit, Chain A, domain 1"/>
    <property type="match status" value="1"/>
</dbReference>
<feature type="compositionally biased region" description="Basic and acidic residues" evidence="25">
    <location>
        <begin position="1349"/>
        <end position="1358"/>
    </location>
</feature>
<keyword evidence="13" id="KW-0221">Differentiation</keyword>
<keyword evidence="18" id="KW-0472">Membrane</keyword>
<dbReference type="InterPro" id="IPR036034">
    <property type="entry name" value="PDZ_sf"/>
</dbReference>
<dbReference type="Proteomes" id="UP000585614">
    <property type="component" value="Unassembled WGS sequence"/>
</dbReference>
<feature type="compositionally biased region" description="Basic and acidic residues" evidence="25">
    <location>
        <begin position="929"/>
        <end position="939"/>
    </location>
</feature>
<dbReference type="GO" id="GO:0045197">
    <property type="term" value="P:establishment or maintenance of epithelial cell apical/basal polarity"/>
    <property type="evidence" value="ECO:0007669"/>
    <property type="project" value="Ensembl"/>
</dbReference>
<keyword evidence="15" id="KW-0007">Acetylation</keyword>
<feature type="compositionally biased region" description="Basic and acidic residues" evidence="25">
    <location>
        <begin position="984"/>
        <end position="1010"/>
    </location>
</feature>
<feature type="region of interest" description="Disordered" evidence="25">
    <location>
        <begin position="928"/>
        <end position="1026"/>
    </location>
</feature>
<dbReference type="Pfam" id="PF00595">
    <property type="entry name" value="PDZ"/>
    <property type="match status" value="3"/>
</dbReference>
<keyword evidence="19" id="KW-0206">Cytoskeleton</keyword>
<feature type="compositionally biased region" description="Basic and acidic residues" evidence="25">
    <location>
        <begin position="190"/>
        <end position="203"/>
    </location>
</feature>
<dbReference type="PANTHER" id="PTHR16484">
    <property type="entry name" value="PARTITIONING DEFECTIVE 3 RELATED"/>
    <property type="match status" value="1"/>
</dbReference>
<feature type="region of interest" description="Disordered" evidence="25">
    <location>
        <begin position="154"/>
        <end position="262"/>
    </location>
</feature>
<keyword evidence="17" id="KW-0446">Lipid-binding</keyword>